<dbReference type="AlphaFoldDB" id="A0A8J3FFJ8"/>
<evidence type="ECO:0000313" key="2">
    <source>
        <dbReference type="EMBL" id="GGK18413.1"/>
    </source>
</evidence>
<sequence>MRLGVRVLRDWRPTIARVRSLLRGTAISFLVLSLTLWLLPGVNTRGVLSMLWLVVLVAAVGAVLRPLLLVVATVLGGYGALVVGVFVQATVIYVALLLADGQPLPFALAFVAAVVAATLSAMVHWLADAGTDDAFIAETLRRMVRRRRVDGHRAPGLLVIQLDGVAAPILQWAVRAGNLPHIGDWLRSGRYRLRRWHTGLPATTPAAQAGLLYGDDRAVPGFRWYDKAAGRLVVTSRPRDAAQVEERIRTGRGLLAGGGASVSNVFTGDAAASLLTVSRGTLPGRSAAYAAFMTSPYGLARVLVLGVGEMLKELHQARLQRRRRVWPRVGRGGRYLLLRPATNVLLRDLTVSLVAEQLAAGAPVVFCDFVDYDEVAHHAGPARAEAMGVLESLDRVVGILSRLAVHGGGRDYRMVVLSDHGQSQGSTFRQRYGRTLAEVVRAEVTAARAAAAPPAGEEVVVAASGNLALVYLTALPGRADWAALESAYPGLVRALAAHPGIGFVVVDDGPAGPVAVGGDGVHRLDGGAVTGADPLAPYGPHAPAAVRDHQRRTDVGDLVLVSTVDPDTDEVAAFEELVGNHGGLGGWQTEAVLLHPAAWRVDEELAGPAAVHRQLVRWRDELGLAPPAA</sequence>
<protein>
    <submittedName>
        <fullName evidence="2">Membrane protein</fullName>
    </submittedName>
</protein>
<keyword evidence="3" id="KW-1185">Reference proteome</keyword>
<keyword evidence="1" id="KW-1133">Transmembrane helix</keyword>
<name>A0A8J3FFJ8_9ACTN</name>
<evidence type="ECO:0000313" key="3">
    <source>
        <dbReference type="Proteomes" id="UP000662200"/>
    </source>
</evidence>
<feature type="transmembrane region" description="Helical" evidence="1">
    <location>
        <begin position="20"/>
        <end position="39"/>
    </location>
</feature>
<accession>A0A8J3FFJ8</accession>
<dbReference type="InterPro" id="IPR017850">
    <property type="entry name" value="Alkaline_phosphatase_core_sf"/>
</dbReference>
<reference evidence="2" key="1">
    <citation type="journal article" date="2014" name="Int. J. Syst. Evol. Microbiol.">
        <title>Complete genome sequence of Corynebacterium casei LMG S-19264T (=DSM 44701T), isolated from a smear-ripened cheese.</title>
        <authorList>
            <consortium name="US DOE Joint Genome Institute (JGI-PGF)"/>
            <person name="Walter F."/>
            <person name="Albersmeier A."/>
            <person name="Kalinowski J."/>
            <person name="Ruckert C."/>
        </authorList>
    </citation>
    <scope>NUCLEOTIDE SEQUENCE</scope>
    <source>
        <strain evidence="2">JCM 3091</strain>
    </source>
</reference>
<gene>
    <name evidence="2" type="ORF">GCM10010124_08750</name>
</gene>
<dbReference type="Pfam" id="PF01663">
    <property type="entry name" value="Phosphodiest"/>
    <property type="match status" value="1"/>
</dbReference>
<comment type="caution">
    <text evidence="2">The sequence shown here is derived from an EMBL/GenBank/DDBJ whole genome shotgun (WGS) entry which is preliminary data.</text>
</comment>
<keyword evidence="1" id="KW-0812">Transmembrane</keyword>
<dbReference type="SUPFAM" id="SSF53649">
    <property type="entry name" value="Alkaline phosphatase-like"/>
    <property type="match status" value="1"/>
</dbReference>
<feature type="transmembrane region" description="Helical" evidence="1">
    <location>
        <begin position="51"/>
        <end position="72"/>
    </location>
</feature>
<dbReference type="Proteomes" id="UP000662200">
    <property type="component" value="Unassembled WGS sequence"/>
</dbReference>
<dbReference type="Gene3D" id="3.40.720.10">
    <property type="entry name" value="Alkaline Phosphatase, subunit A"/>
    <property type="match status" value="1"/>
</dbReference>
<keyword evidence="1" id="KW-0472">Membrane</keyword>
<evidence type="ECO:0000256" key="1">
    <source>
        <dbReference type="SAM" id="Phobius"/>
    </source>
</evidence>
<feature type="transmembrane region" description="Helical" evidence="1">
    <location>
        <begin position="78"/>
        <end position="99"/>
    </location>
</feature>
<organism evidence="2 3">
    <name type="scientific">Pilimelia terevasa</name>
    <dbReference type="NCBI Taxonomy" id="53372"/>
    <lineage>
        <taxon>Bacteria</taxon>
        <taxon>Bacillati</taxon>
        <taxon>Actinomycetota</taxon>
        <taxon>Actinomycetes</taxon>
        <taxon>Micromonosporales</taxon>
        <taxon>Micromonosporaceae</taxon>
        <taxon>Pilimelia</taxon>
    </lineage>
</organism>
<dbReference type="EMBL" id="BMQC01000002">
    <property type="protein sequence ID" value="GGK18413.1"/>
    <property type="molecule type" value="Genomic_DNA"/>
</dbReference>
<feature type="transmembrane region" description="Helical" evidence="1">
    <location>
        <begin position="106"/>
        <end position="127"/>
    </location>
</feature>
<dbReference type="InterPro" id="IPR002591">
    <property type="entry name" value="Phosphodiest/P_Trfase"/>
</dbReference>
<reference evidence="2" key="2">
    <citation type="submission" date="2020-09" db="EMBL/GenBank/DDBJ databases">
        <authorList>
            <person name="Sun Q."/>
            <person name="Ohkuma M."/>
        </authorList>
    </citation>
    <scope>NUCLEOTIDE SEQUENCE</scope>
    <source>
        <strain evidence="2">JCM 3091</strain>
    </source>
</reference>
<proteinExistence type="predicted"/>